<dbReference type="InterPro" id="IPR036116">
    <property type="entry name" value="FN3_sf"/>
</dbReference>
<dbReference type="Pfam" id="PF00082">
    <property type="entry name" value="Peptidase_S8"/>
    <property type="match status" value="1"/>
</dbReference>
<dbReference type="InterPro" id="IPR037045">
    <property type="entry name" value="S8pro/Inhibitor_I9_sf"/>
</dbReference>
<dbReference type="GO" id="GO:0005615">
    <property type="term" value="C:extracellular space"/>
    <property type="evidence" value="ECO:0007669"/>
    <property type="project" value="TreeGrafter"/>
</dbReference>
<dbReference type="Gene3D" id="3.30.70.80">
    <property type="entry name" value="Peptidase S8 propeptide/proteinase inhibitor I9"/>
    <property type="match status" value="1"/>
</dbReference>
<evidence type="ECO:0000256" key="3">
    <source>
        <dbReference type="ARBA" id="ARBA00022723"/>
    </source>
</evidence>
<dbReference type="PROSITE" id="PS51892">
    <property type="entry name" value="SUBTILASE"/>
    <property type="match status" value="1"/>
</dbReference>
<evidence type="ECO:0000256" key="2">
    <source>
        <dbReference type="ARBA" id="ARBA00022670"/>
    </source>
</evidence>
<feature type="active site" description="Charge relay system" evidence="6">
    <location>
        <position position="187"/>
    </location>
</feature>
<feature type="region of interest" description="Disordered" evidence="8">
    <location>
        <begin position="1"/>
        <end position="38"/>
    </location>
</feature>
<dbReference type="SUPFAM" id="SSF54897">
    <property type="entry name" value="Protease propeptides/inhibitors"/>
    <property type="match status" value="1"/>
</dbReference>
<comment type="similarity">
    <text evidence="1 6 7">Belongs to the peptidase S8 family.</text>
</comment>
<dbReference type="PANTHER" id="PTHR43806:SF11">
    <property type="entry name" value="CEREVISIN-RELATED"/>
    <property type="match status" value="1"/>
</dbReference>
<feature type="compositionally biased region" description="Acidic residues" evidence="8">
    <location>
        <begin position="16"/>
        <end position="26"/>
    </location>
</feature>
<dbReference type="PRINTS" id="PR00723">
    <property type="entry name" value="SUBTILISIN"/>
</dbReference>
<evidence type="ECO:0000313" key="11">
    <source>
        <dbReference type="Proteomes" id="UP000282007"/>
    </source>
</evidence>
<dbReference type="SMART" id="SM00060">
    <property type="entry name" value="FN3"/>
    <property type="match status" value="1"/>
</dbReference>
<dbReference type="PANTHER" id="PTHR43806">
    <property type="entry name" value="PEPTIDASE S8"/>
    <property type="match status" value="1"/>
</dbReference>
<dbReference type="PROSITE" id="PS00137">
    <property type="entry name" value="SUBTILASE_HIS"/>
    <property type="match status" value="1"/>
</dbReference>
<dbReference type="InterPro" id="IPR023827">
    <property type="entry name" value="Peptidase_S8_Asp-AS"/>
</dbReference>
<sequence>MGSEAPNTSGTNSGDAGDEVSVDSDDSSSRLGTTRRGLLIGLTTGTGALGLGAAATARGPPSHAGNNEGVGNDRAAGNNDRVGQGRGPPDQVIVGTKTKAAADEAARQAREVRHRFDFGDKGKAVAGRFPEQARKGLEKRPDVRYVEPDATFEAIAETLPWGVDRIDADVVHDNGTTGDGAHVAIIDTGIDSDHPDLDDNLGSGKAYVEAGMNADGSSCSGNGNTYHEPWDDDNDHGTHCAGTAAGVDNSEGVVGVAPGVTLHAVKALGCDGMGYLSDIAAGVEYTANQGWDVASMSLGSSSDYSTLKDACQYAADQGVLVVAAAGNDGPCSDCVSYPAKYSSVVAVSATDSSDDLASFSSTGPEIDIAAPGSSIRSTIPGGYAYYSGTSMACPHVSGVGGLLMANGYTGSEARAALQNNTEDIGLSGSDSGSGLLDAEATVGTTVPSAPTNLTRLSTTDSTADLTWDAPTDDGTGVTHYNVYLDGSKETEASSTSATVSGLSSGTSYEFSVTAVDSSGTESAHSLSITVSILANPTVDTTAAGDATFSGGNGDYTIEAGGMDVWKYDDDYAAVYEESVSGDVVAQVTVESQENTWLWAKAGIMVANDITADGSSKGDLILATTPENGYALQWDNDGDGFIESSTNIDSTSYPAELRLTKSGSEFSGEYSTDGGSTWTTIDTVSIPEAQTTQDIGPFVRGSYSTDTKGTVEFSGFDVAVQSLNRPTVDTTAAGDATFSGGNGDYTIEAGGMDVWKYDDDYAAVYEESVSGDVVAQVTVESQENTWLWAKAGIMVANDITADGSSKGDLILATTPENGYALQWDNDGDGFIESSTNIDSTMYPAELRLTKSGSEFTGEYSIDGGATWTTVDTVSIPDAQATQDVGVFVRGSYSTDTKGTVEFSGFDLS</sequence>
<name>A0A3G8QQN6_9EURY</name>
<dbReference type="GO" id="GO:0046872">
    <property type="term" value="F:metal ion binding"/>
    <property type="evidence" value="ECO:0007669"/>
    <property type="project" value="UniProtKB-KW"/>
</dbReference>
<feature type="active site" description="Charge relay system" evidence="6">
    <location>
        <position position="390"/>
    </location>
</feature>
<dbReference type="KEGG" id="haer:DU502_05005"/>
<feature type="compositionally biased region" description="Low complexity" evidence="8">
    <location>
        <begin position="29"/>
        <end position="38"/>
    </location>
</feature>
<protein>
    <recommendedName>
        <fullName evidence="9">Fibronectin type-III domain-containing protein</fullName>
    </recommendedName>
</protein>
<dbReference type="InterPro" id="IPR013783">
    <property type="entry name" value="Ig-like_fold"/>
</dbReference>
<feature type="region of interest" description="Disordered" evidence="8">
    <location>
        <begin position="51"/>
        <end position="99"/>
    </location>
</feature>
<keyword evidence="5 6" id="KW-0720">Serine protease</keyword>
<evidence type="ECO:0000256" key="4">
    <source>
        <dbReference type="ARBA" id="ARBA00022801"/>
    </source>
</evidence>
<evidence type="ECO:0000256" key="6">
    <source>
        <dbReference type="PROSITE-ProRule" id="PRU01240"/>
    </source>
</evidence>
<dbReference type="PROSITE" id="PS50853">
    <property type="entry name" value="FN3"/>
    <property type="match status" value="1"/>
</dbReference>
<dbReference type="InterPro" id="IPR050131">
    <property type="entry name" value="Peptidase_S8_subtilisin-like"/>
</dbReference>
<dbReference type="PROSITE" id="PS00138">
    <property type="entry name" value="SUBTILASE_SER"/>
    <property type="match status" value="1"/>
</dbReference>
<dbReference type="OrthoDB" id="341609at2157"/>
<dbReference type="RefSeq" id="WP_124897022.1">
    <property type="nucleotide sequence ID" value="NZ_CP034145.1"/>
</dbReference>
<dbReference type="Gene3D" id="2.60.120.200">
    <property type="match status" value="2"/>
</dbReference>
<dbReference type="GO" id="GO:0006508">
    <property type="term" value="P:proteolysis"/>
    <property type="evidence" value="ECO:0007669"/>
    <property type="project" value="UniProtKB-KW"/>
</dbReference>
<keyword evidence="3" id="KW-0479">Metal-binding</keyword>
<dbReference type="Gene3D" id="2.60.40.10">
    <property type="entry name" value="Immunoglobulins"/>
    <property type="match status" value="1"/>
</dbReference>
<dbReference type="InterPro" id="IPR015500">
    <property type="entry name" value="Peptidase_S8_subtilisin-rel"/>
</dbReference>
<dbReference type="CDD" id="cd07477">
    <property type="entry name" value="Peptidases_S8_Subtilisin_subset"/>
    <property type="match status" value="1"/>
</dbReference>
<evidence type="ECO:0000256" key="5">
    <source>
        <dbReference type="ARBA" id="ARBA00022825"/>
    </source>
</evidence>
<dbReference type="InterPro" id="IPR006311">
    <property type="entry name" value="TAT_signal"/>
</dbReference>
<dbReference type="GeneID" id="38470621"/>
<dbReference type="SUPFAM" id="SSF52743">
    <property type="entry name" value="Subtilisin-like"/>
    <property type="match status" value="1"/>
</dbReference>
<dbReference type="Pfam" id="PF00041">
    <property type="entry name" value="fn3"/>
    <property type="match status" value="1"/>
</dbReference>
<dbReference type="Proteomes" id="UP000282007">
    <property type="component" value="Chromosome"/>
</dbReference>
<dbReference type="InterPro" id="IPR022398">
    <property type="entry name" value="Peptidase_S8_His-AS"/>
</dbReference>
<dbReference type="Gene3D" id="3.40.50.200">
    <property type="entry name" value="Peptidase S8/S53 domain"/>
    <property type="match status" value="1"/>
</dbReference>
<dbReference type="InterPro" id="IPR000209">
    <property type="entry name" value="Peptidase_S8/S53_dom"/>
</dbReference>
<evidence type="ECO:0000256" key="7">
    <source>
        <dbReference type="RuleBase" id="RU003355"/>
    </source>
</evidence>
<dbReference type="InterPro" id="IPR034202">
    <property type="entry name" value="Subtilisin_Carlsberg-like"/>
</dbReference>
<keyword evidence="4 6" id="KW-0378">Hydrolase</keyword>
<reference evidence="10 11" key="1">
    <citation type="submission" date="2018-07" db="EMBL/GenBank/DDBJ databases">
        <title>Genome sequences of Haloplanus aerogenes JCM 16430T.</title>
        <authorList>
            <person name="Kim Y.B."/>
            <person name="Roh S.W."/>
        </authorList>
    </citation>
    <scope>NUCLEOTIDE SEQUENCE [LARGE SCALE GENOMIC DNA]</scope>
    <source>
        <strain evidence="10 11">JCM 16430</strain>
    </source>
</reference>
<dbReference type="AlphaFoldDB" id="A0A3G8QQN6"/>
<dbReference type="InterPro" id="IPR023828">
    <property type="entry name" value="Peptidase_S8_Ser-AS"/>
</dbReference>
<organism evidence="10 11">
    <name type="scientific">Haloplanus aerogenes</name>
    <dbReference type="NCBI Taxonomy" id="660522"/>
    <lineage>
        <taxon>Archaea</taxon>
        <taxon>Methanobacteriati</taxon>
        <taxon>Methanobacteriota</taxon>
        <taxon>Stenosarchaea group</taxon>
        <taxon>Halobacteria</taxon>
        <taxon>Halobacteriales</taxon>
        <taxon>Haloferacaceae</taxon>
        <taxon>Haloplanus</taxon>
    </lineage>
</organism>
<feature type="active site" description="Charge relay system" evidence="6">
    <location>
        <position position="236"/>
    </location>
</feature>
<dbReference type="PROSITE" id="PS51318">
    <property type="entry name" value="TAT"/>
    <property type="match status" value="1"/>
</dbReference>
<dbReference type="SUPFAM" id="SSF49265">
    <property type="entry name" value="Fibronectin type III"/>
    <property type="match status" value="1"/>
</dbReference>
<evidence type="ECO:0000313" key="10">
    <source>
        <dbReference type="EMBL" id="AZH24776.1"/>
    </source>
</evidence>
<keyword evidence="2 6" id="KW-0645">Protease</keyword>
<feature type="compositionally biased region" description="Polar residues" evidence="8">
    <location>
        <begin position="1"/>
        <end position="12"/>
    </location>
</feature>
<evidence type="ECO:0000256" key="1">
    <source>
        <dbReference type="ARBA" id="ARBA00011073"/>
    </source>
</evidence>
<gene>
    <name evidence="10" type="ORF">DU502_05005</name>
</gene>
<dbReference type="EMBL" id="CP034145">
    <property type="protein sequence ID" value="AZH24776.1"/>
    <property type="molecule type" value="Genomic_DNA"/>
</dbReference>
<dbReference type="PROSITE" id="PS00136">
    <property type="entry name" value="SUBTILASE_ASP"/>
    <property type="match status" value="1"/>
</dbReference>
<dbReference type="InterPro" id="IPR036852">
    <property type="entry name" value="Peptidase_S8/S53_dom_sf"/>
</dbReference>
<dbReference type="GO" id="GO:0004252">
    <property type="term" value="F:serine-type endopeptidase activity"/>
    <property type="evidence" value="ECO:0007669"/>
    <property type="project" value="UniProtKB-UniRule"/>
</dbReference>
<dbReference type="CDD" id="cd00063">
    <property type="entry name" value="FN3"/>
    <property type="match status" value="1"/>
</dbReference>
<accession>A0A3G8QQN6</accession>
<evidence type="ECO:0000259" key="9">
    <source>
        <dbReference type="PROSITE" id="PS50853"/>
    </source>
</evidence>
<dbReference type="InterPro" id="IPR003961">
    <property type="entry name" value="FN3_dom"/>
</dbReference>
<keyword evidence="11" id="KW-1185">Reference proteome</keyword>
<proteinExistence type="inferred from homology"/>
<feature type="domain" description="Fibronectin type-III" evidence="9">
    <location>
        <begin position="449"/>
        <end position="536"/>
    </location>
</feature>
<evidence type="ECO:0000256" key="8">
    <source>
        <dbReference type="SAM" id="MobiDB-lite"/>
    </source>
</evidence>